<dbReference type="EMBL" id="UZAE01002682">
    <property type="protein sequence ID" value="VDN99957.1"/>
    <property type="molecule type" value="Genomic_DNA"/>
</dbReference>
<dbReference type="Proteomes" id="UP000278807">
    <property type="component" value="Unassembled WGS sequence"/>
</dbReference>
<dbReference type="AlphaFoldDB" id="A0A0R3TAK8"/>
<evidence type="ECO:0000313" key="3">
    <source>
        <dbReference type="WBParaSite" id="HNAJ_0000409701-mRNA-1"/>
    </source>
</evidence>
<protein>
    <submittedName>
        <fullName evidence="3">DUF115 domain-containing protein</fullName>
    </submittedName>
</protein>
<dbReference type="PANTHER" id="PTHR14776">
    <property type="entry name" value="CADHERIN-LIKE AND PC-ESTERASE DOMAIN-CONTAINING PROTEIN 1"/>
    <property type="match status" value="1"/>
</dbReference>
<name>A0A0R3TAK8_RODNA</name>
<gene>
    <name evidence="1" type="ORF">HNAJ_LOCUS4098</name>
</gene>
<dbReference type="STRING" id="102285.A0A0R3TAK8"/>
<accession>A0A0R3TAK8</accession>
<keyword evidence="2" id="KW-1185">Reference proteome</keyword>
<reference evidence="3" key="1">
    <citation type="submission" date="2017-02" db="UniProtKB">
        <authorList>
            <consortium name="WormBaseParasite"/>
        </authorList>
    </citation>
    <scope>IDENTIFICATION</scope>
</reference>
<evidence type="ECO:0000313" key="1">
    <source>
        <dbReference type="EMBL" id="VDN99957.1"/>
    </source>
</evidence>
<evidence type="ECO:0000313" key="2">
    <source>
        <dbReference type="Proteomes" id="UP000278807"/>
    </source>
</evidence>
<proteinExistence type="predicted"/>
<dbReference type="OrthoDB" id="2016263at2759"/>
<organism evidence="3">
    <name type="scientific">Rodentolepis nana</name>
    <name type="common">Dwarf tapeworm</name>
    <name type="synonym">Hymenolepis nana</name>
    <dbReference type="NCBI Taxonomy" id="102285"/>
    <lineage>
        <taxon>Eukaryota</taxon>
        <taxon>Metazoa</taxon>
        <taxon>Spiralia</taxon>
        <taxon>Lophotrochozoa</taxon>
        <taxon>Platyhelminthes</taxon>
        <taxon>Cestoda</taxon>
        <taxon>Eucestoda</taxon>
        <taxon>Cyclophyllidea</taxon>
        <taxon>Hymenolepididae</taxon>
        <taxon>Rodentolepis</taxon>
    </lineage>
</organism>
<dbReference type="WBParaSite" id="HNAJ_0000409701-mRNA-1">
    <property type="protein sequence ID" value="HNAJ_0000409701-mRNA-1"/>
    <property type="gene ID" value="HNAJ_0000409701"/>
</dbReference>
<sequence length="322" mass="37206">VPFLGANEEHLIQGIEINIPLSCSTNETHTNESVCFYLQQTCSYITNERLPCGIHDFGGGGIVWSTTKELLKALKTNNAQWSSDLYKGRVYPLWLLPCEGKCSPDAICYWNEAELLRFSLKDNWNQEYLEGSGRPEEDYFNIYLGDVFISSISDSLLAKLQRHMRNNSILFVGDSTLRGLMYAFLRKLNGSLHFWEASHKLIAFARNNGKFYHKVGTEWNNPNEMIAFAYFPVFWQKRNNKINLTAFIDQSIKRFGLSRFDLVIGGTQWLNANQLMSLNDYLLRNKIRFNKETAEYEIEGEITEALLQDVHNLLNEEDDRDP</sequence>
<dbReference type="PANTHER" id="PTHR14776:SF1">
    <property type="entry name" value="CADHERIN-LIKE AND PC-ESTERASE DOMAIN-CONTAINING PROTEIN 1"/>
    <property type="match status" value="1"/>
</dbReference>
<reference evidence="1 2" key="2">
    <citation type="submission" date="2018-11" db="EMBL/GenBank/DDBJ databases">
        <authorList>
            <consortium name="Pathogen Informatics"/>
        </authorList>
    </citation>
    <scope>NUCLEOTIDE SEQUENCE [LARGE SCALE GENOMIC DNA]</scope>
</reference>